<comment type="caution">
    <text evidence="2">The sequence shown here is derived from an EMBL/GenBank/DDBJ whole genome shotgun (WGS) entry which is preliminary data.</text>
</comment>
<keyword evidence="3" id="KW-1185">Reference proteome</keyword>
<feature type="region of interest" description="Disordered" evidence="1">
    <location>
        <begin position="146"/>
        <end position="169"/>
    </location>
</feature>
<organism evidence="2 3">
    <name type="scientific">Scylla paramamosain</name>
    <name type="common">Mud crab</name>
    <dbReference type="NCBI Taxonomy" id="85552"/>
    <lineage>
        <taxon>Eukaryota</taxon>
        <taxon>Metazoa</taxon>
        <taxon>Ecdysozoa</taxon>
        <taxon>Arthropoda</taxon>
        <taxon>Crustacea</taxon>
        <taxon>Multicrustacea</taxon>
        <taxon>Malacostraca</taxon>
        <taxon>Eumalacostraca</taxon>
        <taxon>Eucarida</taxon>
        <taxon>Decapoda</taxon>
        <taxon>Pleocyemata</taxon>
        <taxon>Brachyura</taxon>
        <taxon>Eubrachyura</taxon>
        <taxon>Portunoidea</taxon>
        <taxon>Portunidae</taxon>
        <taxon>Portuninae</taxon>
        <taxon>Scylla</taxon>
    </lineage>
</organism>
<accession>A0AAW0TWY8</accession>
<sequence>MENKGGEAEVSVVWIYSKAVPGNRSGLSCLHPNTQTPNHCLASRRSQVGVAQVDEEANDFANSCQGVLNLKHSNNENNNFNNRRILGTCVPEPLQRAMVLDGEEVPETDALLPAAHSQTLPLSLPPPHPCLSPRRLVLSLCLRDGQDPKATRHTQPRLASRCSSVTNNY</sequence>
<reference evidence="2 3" key="1">
    <citation type="submission" date="2023-03" db="EMBL/GenBank/DDBJ databases">
        <title>High-quality genome of Scylla paramamosain provides insights in environmental adaptation.</title>
        <authorList>
            <person name="Zhang L."/>
        </authorList>
    </citation>
    <scope>NUCLEOTIDE SEQUENCE [LARGE SCALE GENOMIC DNA]</scope>
    <source>
        <strain evidence="2">LZ_2023a</strain>
        <tissue evidence="2">Muscle</tissue>
    </source>
</reference>
<dbReference type="EMBL" id="JARAKH010000024">
    <property type="protein sequence ID" value="KAK8391608.1"/>
    <property type="molecule type" value="Genomic_DNA"/>
</dbReference>
<gene>
    <name evidence="2" type="ORF">O3P69_017265</name>
</gene>
<proteinExistence type="predicted"/>
<evidence type="ECO:0000313" key="3">
    <source>
        <dbReference type="Proteomes" id="UP001487740"/>
    </source>
</evidence>
<protein>
    <submittedName>
        <fullName evidence="2">Uncharacterized protein</fullName>
    </submittedName>
</protein>
<dbReference type="AlphaFoldDB" id="A0AAW0TWY8"/>
<evidence type="ECO:0000313" key="2">
    <source>
        <dbReference type="EMBL" id="KAK8391608.1"/>
    </source>
</evidence>
<name>A0AAW0TWY8_SCYPA</name>
<dbReference type="Proteomes" id="UP001487740">
    <property type="component" value="Unassembled WGS sequence"/>
</dbReference>
<evidence type="ECO:0000256" key="1">
    <source>
        <dbReference type="SAM" id="MobiDB-lite"/>
    </source>
</evidence>